<dbReference type="Proteomes" id="UP001589702">
    <property type="component" value="Unassembled WGS sequence"/>
</dbReference>
<sequence length="152" mass="14941">MTDPLRGRATAFLLRIGLLAGLLSIIAGIVGMHVMADGHSMHAAAAVSPAAVASPSHAVHTAAERASLPDKAAVQPAASPPAPSCTSSGKCTGMSALHTVCVPAPGHNTLTAPLPGVPPYAIAGTSEAGALVSGYSHRPGSPSPGDLCISRT</sequence>
<proteinExistence type="predicted"/>
<evidence type="ECO:0000313" key="3">
    <source>
        <dbReference type="EMBL" id="MFB9822198.1"/>
    </source>
</evidence>
<name>A0ABV5Y5C1_ARTRM</name>
<organism evidence="3 4">
    <name type="scientific">Arthrobacter ramosus</name>
    <dbReference type="NCBI Taxonomy" id="1672"/>
    <lineage>
        <taxon>Bacteria</taxon>
        <taxon>Bacillati</taxon>
        <taxon>Actinomycetota</taxon>
        <taxon>Actinomycetes</taxon>
        <taxon>Micrococcales</taxon>
        <taxon>Micrococcaceae</taxon>
        <taxon>Arthrobacter</taxon>
    </lineage>
</organism>
<keyword evidence="2" id="KW-0812">Transmembrane</keyword>
<feature type="transmembrane region" description="Helical" evidence="2">
    <location>
        <begin position="12"/>
        <end position="35"/>
    </location>
</feature>
<reference evidence="3 4" key="1">
    <citation type="submission" date="2024-09" db="EMBL/GenBank/DDBJ databases">
        <authorList>
            <person name="Sun Q."/>
            <person name="Mori K."/>
        </authorList>
    </citation>
    <scope>NUCLEOTIDE SEQUENCE [LARGE SCALE GENOMIC DNA]</scope>
    <source>
        <strain evidence="3 4">JCM 1334</strain>
    </source>
</reference>
<evidence type="ECO:0000256" key="1">
    <source>
        <dbReference type="SAM" id="MobiDB-lite"/>
    </source>
</evidence>
<accession>A0ABV5Y5C1</accession>
<keyword evidence="4" id="KW-1185">Reference proteome</keyword>
<dbReference type="RefSeq" id="WP_234749575.1">
    <property type="nucleotide sequence ID" value="NZ_JAKEED010000003.1"/>
</dbReference>
<gene>
    <name evidence="3" type="ORF">ACFFP1_22255</name>
</gene>
<comment type="caution">
    <text evidence="3">The sequence shown here is derived from an EMBL/GenBank/DDBJ whole genome shotgun (WGS) entry which is preliminary data.</text>
</comment>
<dbReference type="EMBL" id="JBHMBC010000040">
    <property type="protein sequence ID" value="MFB9822198.1"/>
    <property type="molecule type" value="Genomic_DNA"/>
</dbReference>
<keyword evidence="2" id="KW-0472">Membrane</keyword>
<keyword evidence="2" id="KW-1133">Transmembrane helix</keyword>
<evidence type="ECO:0000256" key="2">
    <source>
        <dbReference type="SAM" id="Phobius"/>
    </source>
</evidence>
<evidence type="ECO:0000313" key="4">
    <source>
        <dbReference type="Proteomes" id="UP001589702"/>
    </source>
</evidence>
<protein>
    <submittedName>
        <fullName evidence="3">Uncharacterized protein</fullName>
    </submittedName>
</protein>
<feature type="region of interest" description="Disordered" evidence="1">
    <location>
        <begin position="62"/>
        <end position="85"/>
    </location>
</feature>
<feature type="region of interest" description="Disordered" evidence="1">
    <location>
        <begin position="133"/>
        <end position="152"/>
    </location>
</feature>